<dbReference type="KEGG" id="chya:V22_14150"/>
<dbReference type="AlphaFoldDB" id="A0A517T729"/>
<accession>A0A517T729</accession>
<proteinExistence type="predicted"/>
<evidence type="ECO:0000313" key="2">
    <source>
        <dbReference type="EMBL" id="QDT64184.1"/>
    </source>
</evidence>
<gene>
    <name evidence="2" type="ORF">V22_14150</name>
</gene>
<dbReference type="EMBL" id="CP036316">
    <property type="protein sequence ID" value="QDT64184.1"/>
    <property type="molecule type" value="Genomic_DNA"/>
</dbReference>
<protein>
    <submittedName>
        <fullName evidence="2">Uncharacterized protein</fullName>
    </submittedName>
</protein>
<keyword evidence="3" id="KW-1185">Reference proteome</keyword>
<reference evidence="2 3" key="1">
    <citation type="submission" date="2019-02" db="EMBL/GenBank/DDBJ databases">
        <title>Deep-cultivation of Planctomycetes and their phenomic and genomic characterization uncovers novel biology.</title>
        <authorList>
            <person name="Wiegand S."/>
            <person name="Jogler M."/>
            <person name="Boedeker C."/>
            <person name="Pinto D."/>
            <person name="Vollmers J."/>
            <person name="Rivas-Marin E."/>
            <person name="Kohn T."/>
            <person name="Peeters S.H."/>
            <person name="Heuer A."/>
            <person name="Rast P."/>
            <person name="Oberbeckmann S."/>
            <person name="Bunk B."/>
            <person name="Jeske O."/>
            <person name="Meyerdierks A."/>
            <person name="Storesund J.E."/>
            <person name="Kallscheuer N."/>
            <person name="Luecker S."/>
            <person name="Lage O.M."/>
            <person name="Pohl T."/>
            <person name="Merkel B.J."/>
            <person name="Hornburger P."/>
            <person name="Mueller R.-W."/>
            <person name="Bruemmer F."/>
            <person name="Labrenz M."/>
            <person name="Spormann A.M."/>
            <person name="Op den Camp H."/>
            <person name="Overmann J."/>
            <person name="Amann R."/>
            <person name="Jetten M.S.M."/>
            <person name="Mascher T."/>
            <person name="Medema M.H."/>
            <person name="Devos D.P."/>
            <person name="Kaster A.-K."/>
            <person name="Ovreas L."/>
            <person name="Rohde M."/>
            <person name="Galperin M.Y."/>
            <person name="Jogler C."/>
        </authorList>
    </citation>
    <scope>NUCLEOTIDE SEQUENCE [LARGE SCALE GENOMIC DNA]</scope>
    <source>
        <strain evidence="2 3">V22</strain>
    </source>
</reference>
<dbReference type="Proteomes" id="UP000319976">
    <property type="component" value="Chromosome"/>
</dbReference>
<name>A0A517T729_9PLAN</name>
<sequence>MVLSGGFPDTGRWGLPSPQSAGSFHCIVRRENITMRHITPCFLLLSFMMTPALAQLGGESGATKGPVNIEDGGLIDAQPIKEEQETNLGIFPRDNPNSKGNASGQFMSLQAAGDSVKTPPPAWDYYRHVNMAADHLRLASFHLRQAGHNNLAAALEQRLAAGDLDAKPTLKNTSTNAPAAPKKGITAEEAEKEIEAIFDPKKK</sequence>
<feature type="region of interest" description="Disordered" evidence="1">
    <location>
        <begin position="167"/>
        <end position="188"/>
    </location>
</feature>
<organism evidence="2 3">
    <name type="scientific">Calycomorphotria hydatis</name>
    <dbReference type="NCBI Taxonomy" id="2528027"/>
    <lineage>
        <taxon>Bacteria</taxon>
        <taxon>Pseudomonadati</taxon>
        <taxon>Planctomycetota</taxon>
        <taxon>Planctomycetia</taxon>
        <taxon>Planctomycetales</taxon>
        <taxon>Planctomycetaceae</taxon>
        <taxon>Calycomorphotria</taxon>
    </lineage>
</organism>
<evidence type="ECO:0000256" key="1">
    <source>
        <dbReference type="SAM" id="MobiDB-lite"/>
    </source>
</evidence>
<evidence type="ECO:0000313" key="3">
    <source>
        <dbReference type="Proteomes" id="UP000319976"/>
    </source>
</evidence>